<organism evidence="2 3">
    <name type="scientific">Ridgeia piscesae</name>
    <name type="common">Tubeworm</name>
    <dbReference type="NCBI Taxonomy" id="27915"/>
    <lineage>
        <taxon>Eukaryota</taxon>
        <taxon>Metazoa</taxon>
        <taxon>Spiralia</taxon>
        <taxon>Lophotrochozoa</taxon>
        <taxon>Annelida</taxon>
        <taxon>Polychaeta</taxon>
        <taxon>Sedentaria</taxon>
        <taxon>Canalipalpata</taxon>
        <taxon>Sabellida</taxon>
        <taxon>Siboglinidae</taxon>
        <taxon>Ridgeia</taxon>
    </lineage>
</organism>
<reference evidence="2" key="1">
    <citation type="journal article" date="2023" name="Mol. Biol. Evol.">
        <title>Third-Generation Sequencing Reveals the Adaptive Role of the Epigenome in Three Deep-Sea Polychaetes.</title>
        <authorList>
            <person name="Perez M."/>
            <person name="Aroh O."/>
            <person name="Sun Y."/>
            <person name="Lan Y."/>
            <person name="Juniper S.K."/>
            <person name="Young C.R."/>
            <person name="Angers B."/>
            <person name="Qian P.Y."/>
        </authorList>
    </citation>
    <scope>NUCLEOTIDE SEQUENCE</scope>
    <source>
        <strain evidence="2">R07B-5</strain>
    </source>
</reference>
<dbReference type="PANTHER" id="PTHR16897:SF2">
    <property type="entry name" value="OS03G0226600 PROTEIN"/>
    <property type="match status" value="1"/>
</dbReference>
<dbReference type="InterPro" id="IPR013783">
    <property type="entry name" value="Ig-like_fold"/>
</dbReference>
<feature type="domain" description="Fibronectin type-III" evidence="1">
    <location>
        <begin position="967"/>
        <end position="1068"/>
    </location>
</feature>
<dbReference type="InterPro" id="IPR036116">
    <property type="entry name" value="FN3_sf"/>
</dbReference>
<dbReference type="EMBL" id="JAODUO010000308">
    <property type="protein sequence ID" value="KAK2183533.1"/>
    <property type="molecule type" value="Genomic_DNA"/>
</dbReference>
<evidence type="ECO:0000313" key="2">
    <source>
        <dbReference type="EMBL" id="KAK2183533.1"/>
    </source>
</evidence>
<dbReference type="SUPFAM" id="SSF49265">
    <property type="entry name" value="Fibronectin type III"/>
    <property type="match status" value="3"/>
</dbReference>
<dbReference type="Proteomes" id="UP001209878">
    <property type="component" value="Unassembled WGS sequence"/>
</dbReference>
<gene>
    <name evidence="2" type="ORF">NP493_308g03123</name>
</gene>
<dbReference type="Gene3D" id="2.60.120.260">
    <property type="entry name" value="Galactose-binding domain-like"/>
    <property type="match status" value="1"/>
</dbReference>
<dbReference type="PANTHER" id="PTHR16897">
    <property type="entry name" value="OS10G0105400 PROTEIN"/>
    <property type="match status" value="1"/>
</dbReference>
<feature type="domain" description="Fibronectin type-III" evidence="1">
    <location>
        <begin position="1600"/>
        <end position="1699"/>
    </location>
</feature>
<sequence length="2395" mass="262460">MTLCQKSTFPGKTNIVVRKENMLELSWFGSDDESGISAYDVGLSSTGSEDMDLLPYTSTHGHRHFITYHPDLMDGQTFYIHIRAVNRAGQQTVQVVGPVMVQVDAPTFSGDIDVCTRRYHGVLYLVATWNSSSLSPAVSRGYLYSYSYAVGHSRGADNVKSFSQLTEGSSVPRLCTWTTPPTCVATPVGDLQWRLHGRHSYYVTLKLEGVNGLERVVSSDEYEHYIGPPSGGVVVEIPVNTTELMSEDIDLQSSMSHLHVAWFGFQHVDQPVSYELAVGTAPGNDDVVGFKHVGALSKRITNLALQPFKTYFATIRAKTLDGSTVVSSDGVTIFPVDTELLGVTVFDALPCLTHDSQHPHAQIHHDTPFVDQQCEVDVDFQMSITYLGIGWSLPANVEAIITNILWGIQEHNSRILSSVREITDAGRVSHVIATDLHLEPGHTYRAVVKFCHPGGCFLPLHSDGVTITPDAPVSSGFTAVTMDDTKITFSWAQFVDPSVKPMTADVISRHEWTLMVKHPDRHSTEQLYPWRKITGINCVTSESSNNKLCSSSVRLEAPLEGTSCIVLAVRAHSIVGLYSTITRHMSGCDHASSVKLTVIDAVGTKLNGDISLKKNARWPVSDREYTPSKTTLSAVWPDLRHGTYAWKVFSDRAIHRFAFVKPRAAPDYGDFDCSAPEVLACGETQENFVNVHDLPLQEGQRYYICILANATDLKFEKFTQHLEHRTDCSNGIVVDSTPPFPGRVWIGSHSNHWSYQISRSQMNIYWSSFIDVETYGQSSHHSGIVKYEYAIGTSPDGVDVQDYTDVGVTNMAVATRLTLRDGSTYFVTVRATDHVGRSTTAQSAGITIDSTEPEVRSVPINVGGSYSTVRTEFSAAWKNVFVDPENGIQFYYWCLGSKAGYCDTMPYMKTTETKASTKLDQLHHFADGLPVYVSVQAVNRVGLTAVATSRAVIVDASPPAAGHVYDVIDDTQTTDVDYTTVSTKIGATWSGFHDPHSHVTGYSVNIGKCPSCGDILETSHVGIATNILLDHVTMERGVTYYTTIEACNGAGLCVSVTSDGVIADTSPPVGGVVFDGIATEDMDYQSSKSMLSAHWLNFHDPESGLLYMEWWAGTTPGRSDILAPTRLHVTDRASAQISQPLPLNKNIYITLKVFNKAGLSTEKTSNGFKVDTTSPVATTRVSLNRAFGSLKTKLLVWTSSLSVLWKVTDPESSVVEQFVSVTTRDSIHHNVPAVKLYGDVQEYTFSNLTLVDGEIYYVRVIACNGARLCTTSVSEGILVDATPPIAGAFAIETAHAAALTRHRRGWMTYHNNVLRLAWLGFNDAHTDVTTYYVTVGTKYGAANLLGGNKPILFVPTSEDMHTDEGFVQKANVTVTSTIQRNQQLYISIWAENQVGLMSSRLHGTFTAVPSQSAAGTLALVRRCQPVTCEGHCTCAPHGHWKCSSTRRCTNVKGKSDYQRLTVYDIEDYTVSAASNARDIDVTRSQCALAATWRTAATSGKAPERYEWSVGVDGEQIGHDLLDVLREPLWREASYKNMAVYTTGSSRKTDVILESHTNYMLYVRAWYDANSYAVYMTDGVQTDSSPPELSRASKVTEQRSFTSSSDVDFTTSKTNVTLSWSGVFRDSHAAIRRYVAAISRHLGGRDVAEKQLASTVTQTVLSGLTLDVSCMYYSTVVAYNDAGLFRSAYSDGFKVDVSPPVTGHVWDGRSLTDQDYSSDNLTVSAWWRGFSDDESYIDHYEWCVGTEPGKDDVVTCRDVGLHTRSTTPLSSVMQPGSRLFSTVYAYNGAGLKATAVSSDGYIIDSTPPRSLHKFQLGRNLLKNPSFQRDVDRTAGIPTDWNGQGTFLIANSRGGINAQDAQTFLDIVSGYVEQTVPTVKSTKYRVTFYVRAPDSVRFHSQQIGFVQLTHVHRAFSVEPTTTSSGDSWQKHVYYFTASGANSAVRIGSVGHKTGFLLDDVTVQEIGLGRRSPATDPKDPVSSHVQPMHVHVTSRGSYTAVTAAWDVEDPESPVTGHSWAIGTVRGGVQLQNFRSVGRQTHACADGLLLQHGTEVHVTVVTENAAGLKTAIYSDPWKVDLTPPDLCCLVDGGSEKDISSQTARNLSITWSVRDAESDIKYCEWALGKSPGSQEVQSFTRTTSLSTASVALDASVSHGETVFSVVRCFNYASLQSTLVSSGVVMVTDSPDVSMATLTAITSSASYYPSRDSHQSDRDHLFFGWEGVRDKSGISGYEVSLQAKNAVPILPWTTILSSTEMFAELQGLPLESYATYTLMMRVYNSAHLKSNVIVSNITIETEPPHVTVVPLTSQWPQKWELKLDWTGMFISNSSLLYEISIGTTRGGADVQRAIETGQSRFRINGVDHAKEHHVTLTAFNKAGLYTTGTFVVAYSHTSDAG</sequence>
<keyword evidence="3" id="KW-1185">Reference proteome</keyword>
<protein>
    <recommendedName>
        <fullName evidence="1">Fibronectin type-III domain-containing protein</fullName>
    </recommendedName>
</protein>
<proteinExistence type="predicted"/>
<accession>A0AAD9NW46</accession>
<dbReference type="SMART" id="SM00060">
    <property type="entry name" value="FN3"/>
    <property type="match status" value="7"/>
</dbReference>
<dbReference type="PROSITE" id="PS50853">
    <property type="entry name" value="FN3"/>
    <property type="match status" value="3"/>
</dbReference>
<comment type="caution">
    <text evidence="2">The sequence shown here is derived from an EMBL/GenBank/DDBJ whole genome shotgun (WGS) entry which is preliminary data.</text>
</comment>
<feature type="domain" description="Fibronectin type-III" evidence="1">
    <location>
        <begin position="1983"/>
        <end position="2081"/>
    </location>
</feature>
<evidence type="ECO:0000259" key="1">
    <source>
        <dbReference type="PROSITE" id="PS50853"/>
    </source>
</evidence>
<dbReference type="Gene3D" id="2.60.40.10">
    <property type="entry name" value="Immunoglobulins"/>
    <property type="match status" value="1"/>
</dbReference>
<name>A0AAD9NW46_RIDPI</name>
<evidence type="ECO:0000313" key="3">
    <source>
        <dbReference type="Proteomes" id="UP001209878"/>
    </source>
</evidence>
<dbReference type="InterPro" id="IPR003961">
    <property type="entry name" value="FN3_dom"/>
</dbReference>